<evidence type="ECO:0000313" key="1">
    <source>
        <dbReference type="EMBL" id="EFG78198.1"/>
    </source>
</evidence>
<accession>D5P6T5</accession>
<dbReference type="GeneID" id="77304339"/>
<protein>
    <recommendedName>
        <fullName evidence="3">LuxR family transcriptional regulator</fullName>
    </recommendedName>
</protein>
<proteinExistence type="predicted"/>
<keyword evidence="2" id="KW-1185">Reference proteome</keyword>
<dbReference type="HOGENOM" id="CLU_2634317_0_0_11"/>
<sequence length="77" mass="8685">MDDERRALGELLAAHAEMEHLTAQIGAARERRRDAARRLIALGRGTSWIARQLGVTAQAVDGFIKYQERQDKKRGQV</sequence>
<reference evidence="1 2" key="1">
    <citation type="submission" date="2010-04" db="EMBL/GenBank/DDBJ databases">
        <authorList>
            <person name="Muzny D."/>
            <person name="Qin X."/>
            <person name="Deng J."/>
            <person name="Jiang H."/>
            <person name="Liu Y."/>
            <person name="Qu J."/>
            <person name="Song X.-Z."/>
            <person name="Zhang L."/>
            <person name="Thornton R."/>
            <person name="Coyle M."/>
            <person name="Francisco L."/>
            <person name="Jackson L."/>
            <person name="Javaid M."/>
            <person name="Korchina V."/>
            <person name="Kovar C."/>
            <person name="Mata R."/>
            <person name="Mathew T."/>
            <person name="Ngo R."/>
            <person name="Nguyen L."/>
            <person name="Nguyen N."/>
            <person name="Okwuonu G."/>
            <person name="Ongeri F."/>
            <person name="Pham C."/>
            <person name="Simmons D."/>
            <person name="Wilczek-Boney K."/>
            <person name="Hale W."/>
            <person name="Jakkamsetti A."/>
            <person name="Pham P."/>
            <person name="Ruth R."/>
            <person name="San Lucas F."/>
            <person name="Warren J."/>
            <person name="Zhang J."/>
            <person name="Zhao Z."/>
            <person name="Zhou C."/>
            <person name="Zhu D."/>
            <person name="Lee S."/>
            <person name="Bess C."/>
            <person name="Blankenburg K."/>
            <person name="Forbes L."/>
            <person name="Fu Q."/>
            <person name="Gubbala S."/>
            <person name="Hirani K."/>
            <person name="Jayaseelan J.C."/>
            <person name="Lara F."/>
            <person name="Munidasa M."/>
            <person name="Palculict T."/>
            <person name="Patil S."/>
            <person name="Pu L.-L."/>
            <person name="Saada N."/>
            <person name="Tang L."/>
            <person name="Weissenberger G."/>
            <person name="Zhu Y."/>
            <person name="Hemphill L."/>
            <person name="Shang Y."/>
            <person name="Youmans B."/>
            <person name="Ayvaz T."/>
            <person name="Ross M."/>
            <person name="Santibanez J."/>
            <person name="Aqrawi P."/>
            <person name="Gross S."/>
            <person name="Joshi V."/>
            <person name="Fowler G."/>
            <person name="Nazareth L."/>
            <person name="Reid J."/>
            <person name="Worley K."/>
            <person name="Petrosino J."/>
            <person name="Highlander S."/>
            <person name="Gibbs R."/>
        </authorList>
    </citation>
    <scope>NUCLEOTIDE SEQUENCE [LARGE SCALE GENOMIC DNA]</scope>
    <source>
        <strain evidence="1 2">ATCC BAA-614</strain>
    </source>
</reference>
<evidence type="ECO:0008006" key="3">
    <source>
        <dbReference type="Google" id="ProtNLM"/>
    </source>
</evidence>
<dbReference type="eggNOG" id="ENOG5031VEG">
    <property type="taxonomic scope" value="Bacteria"/>
</dbReference>
<gene>
    <name evidence="1" type="ORF">HMPREF0591_1879</name>
</gene>
<dbReference type="RefSeq" id="WP_007170750.1">
    <property type="nucleotide sequence ID" value="NZ_GG770557.1"/>
</dbReference>
<comment type="caution">
    <text evidence="1">The sequence shown here is derived from an EMBL/GenBank/DDBJ whole genome shotgun (WGS) entry which is preliminary data.</text>
</comment>
<name>D5P6T5_9MYCO</name>
<dbReference type="Proteomes" id="UP000003653">
    <property type="component" value="Unassembled WGS sequence"/>
</dbReference>
<dbReference type="EMBL" id="ADNV01000184">
    <property type="protein sequence ID" value="EFG78198.1"/>
    <property type="molecule type" value="Genomic_DNA"/>
</dbReference>
<dbReference type="AlphaFoldDB" id="D5P6T5"/>
<organism evidence="1 2">
    <name type="scientific">Mycobacterium parascrofulaceum ATCC BAA-614</name>
    <dbReference type="NCBI Taxonomy" id="525368"/>
    <lineage>
        <taxon>Bacteria</taxon>
        <taxon>Bacillati</taxon>
        <taxon>Actinomycetota</taxon>
        <taxon>Actinomycetes</taxon>
        <taxon>Mycobacteriales</taxon>
        <taxon>Mycobacteriaceae</taxon>
        <taxon>Mycobacterium</taxon>
        <taxon>Mycobacterium simiae complex</taxon>
    </lineage>
</organism>
<evidence type="ECO:0000313" key="2">
    <source>
        <dbReference type="Proteomes" id="UP000003653"/>
    </source>
</evidence>